<dbReference type="PANTHER" id="PTHR30616">
    <property type="entry name" value="UNCHARACTERIZED PROTEIN YFIH"/>
    <property type="match status" value="1"/>
</dbReference>
<dbReference type="Gene3D" id="3.60.140.10">
    <property type="entry name" value="CNF1/YfiH-like putative cysteine hydrolases"/>
    <property type="match status" value="1"/>
</dbReference>
<evidence type="ECO:0000313" key="12">
    <source>
        <dbReference type="EMBL" id="MEQ3353623.1"/>
    </source>
</evidence>
<evidence type="ECO:0000256" key="7">
    <source>
        <dbReference type="ARBA" id="ARBA00022833"/>
    </source>
</evidence>
<organism evidence="12 13">
    <name type="scientific">Aedoeadaptatus acetigenes</name>
    <dbReference type="NCBI Taxonomy" id="2981723"/>
    <lineage>
        <taxon>Bacteria</taxon>
        <taxon>Bacillati</taxon>
        <taxon>Bacillota</taxon>
        <taxon>Tissierellia</taxon>
        <taxon>Tissierellales</taxon>
        <taxon>Peptoniphilaceae</taxon>
        <taxon>Aedoeadaptatus</taxon>
    </lineage>
</organism>
<dbReference type="PANTHER" id="PTHR30616:SF2">
    <property type="entry name" value="PURINE NUCLEOSIDE PHOSPHORYLASE LACC1"/>
    <property type="match status" value="1"/>
</dbReference>
<name>A0ABV1J620_9FIRM</name>
<comment type="catalytic activity">
    <reaction evidence="9">
        <text>adenosine + phosphate = alpha-D-ribose 1-phosphate + adenine</text>
        <dbReference type="Rhea" id="RHEA:27642"/>
        <dbReference type="ChEBI" id="CHEBI:16335"/>
        <dbReference type="ChEBI" id="CHEBI:16708"/>
        <dbReference type="ChEBI" id="CHEBI:43474"/>
        <dbReference type="ChEBI" id="CHEBI:57720"/>
        <dbReference type="EC" id="2.4.2.1"/>
    </reaction>
    <physiologicalReaction direction="left-to-right" evidence="9">
        <dbReference type="Rhea" id="RHEA:27643"/>
    </physiologicalReaction>
</comment>
<evidence type="ECO:0000256" key="1">
    <source>
        <dbReference type="ARBA" id="ARBA00000553"/>
    </source>
</evidence>
<evidence type="ECO:0000256" key="3">
    <source>
        <dbReference type="ARBA" id="ARBA00007353"/>
    </source>
</evidence>
<evidence type="ECO:0000256" key="9">
    <source>
        <dbReference type="ARBA" id="ARBA00048968"/>
    </source>
</evidence>
<evidence type="ECO:0000313" key="13">
    <source>
        <dbReference type="Proteomes" id="UP001481872"/>
    </source>
</evidence>
<dbReference type="InterPro" id="IPR038371">
    <property type="entry name" value="Cu_polyphenol_OxRdtase_sf"/>
</dbReference>
<evidence type="ECO:0000256" key="4">
    <source>
        <dbReference type="ARBA" id="ARBA00022679"/>
    </source>
</evidence>
<keyword evidence="4" id="KW-0808">Transferase</keyword>
<evidence type="ECO:0000256" key="2">
    <source>
        <dbReference type="ARBA" id="ARBA00003215"/>
    </source>
</evidence>
<dbReference type="CDD" id="cd16833">
    <property type="entry name" value="YfiH"/>
    <property type="match status" value="1"/>
</dbReference>
<dbReference type="NCBIfam" id="TIGR00726">
    <property type="entry name" value="peptidoglycan editing factor PgeF"/>
    <property type="match status" value="1"/>
</dbReference>
<dbReference type="InterPro" id="IPR011324">
    <property type="entry name" value="Cytotoxic_necrot_fac-like_cat"/>
</dbReference>
<comment type="caution">
    <text evidence="12">The sequence shown here is derived from an EMBL/GenBank/DDBJ whole genome shotgun (WGS) entry which is preliminary data.</text>
</comment>
<protein>
    <recommendedName>
        <fullName evidence="11">Purine nucleoside phosphorylase</fullName>
    </recommendedName>
</protein>
<gene>
    <name evidence="12" type="primary">pgeF</name>
    <name evidence="12" type="ORF">AAA081_04810</name>
</gene>
<accession>A0ABV1J620</accession>
<keyword evidence="5" id="KW-0479">Metal-binding</keyword>
<evidence type="ECO:0000256" key="8">
    <source>
        <dbReference type="ARBA" id="ARBA00047989"/>
    </source>
</evidence>
<dbReference type="InterPro" id="IPR003730">
    <property type="entry name" value="Cu_polyphenol_OxRdtase"/>
</dbReference>
<comment type="catalytic activity">
    <reaction evidence="10">
        <text>S-methyl-5'-thioadenosine + phosphate = 5-(methylsulfanyl)-alpha-D-ribose 1-phosphate + adenine</text>
        <dbReference type="Rhea" id="RHEA:11852"/>
        <dbReference type="ChEBI" id="CHEBI:16708"/>
        <dbReference type="ChEBI" id="CHEBI:17509"/>
        <dbReference type="ChEBI" id="CHEBI:43474"/>
        <dbReference type="ChEBI" id="CHEBI:58533"/>
        <dbReference type="EC" id="2.4.2.28"/>
    </reaction>
    <physiologicalReaction direction="left-to-right" evidence="10">
        <dbReference type="Rhea" id="RHEA:11853"/>
    </physiologicalReaction>
</comment>
<evidence type="ECO:0000256" key="10">
    <source>
        <dbReference type="ARBA" id="ARBA00049893"/>
    </source>
</evidence>
<comment type="similarity">
    <text evidence="3 11">Belongs to the purine nucleoside phosphorylase YfiH/LACC1 family.</text>
</comment>
<sequence>MLLRDSKGIRFAVSKKPYDFRAALGEDHFRKDTKNFLNELGVKARDVYFMNQTHSDHVAVIDEDCGEDYFGWRIIIDTDAMITNKKCVALATRISDCTPVLLYDPVKDAMASVHAGWRSTVQKLPAKALSAMTKHYGTDPKDVLAFIGPCIGPASFQVGKEVSALWREAFSFAEDVILPDDDAHDFIDMKKTNARMLCEAGILAENIEVDPSDTLTDPRYHSYRRDAPDFGSNALFSILL</sequence>
<evidence type="ECO:0000256" key="6">
    <source>
        <dbReference type="ARBA" id="ARBA00022801"/>
    </source>
</evidence>
<comment type="catalytic activity">
    <reaction evidence="8">
        <text>adenosine + H2O + H(+) = inosine + NH4(+)</text>
        <dbReference type="Rhea" id="RHEA:24408"/>
        <dbReference type="ChEBI" id="CHEBI:15377"/>
        <dbReference type="ChEBI" id="CHEBI:15378"/>
        <dbReference type="ChEBI" id="CHEBI:16335"/>
        <dbReference type="ChEBI" id="CHEBI:17596"/>
        <dbReference type="ChEBI" id="CHEBI:28938"/>
        <dbReference type="EC" id="3.5.4.4"/>
    </reaction>
    <physiologicalReaction direction="left-to-right" evidence="8">
        <dbReference type="Rhea" id="RHEA:24409"/>
    </physiologicalReaction>
</comment>
<dbReference type="EMBL" id="JBBNPS010000010">
    <property type="protein sequence ID" value="MEQ3353623.1"/>
    <property type="molecule type" value="Genomic_DNA"/>
</dbReference>
<dbReference type="RefSeq" id="WP_267303825.1">
    <property type="nucleotide sequence ID" value="NZ_JAOQJD010000008.1"/>
</dbReference>
<reference evidence="12 13" key="1">
    <citation type="submission" date="2024-04" db="EMBL/GenBank/DDBJ databases">
        <title>Human intestinal bacterial collection.</title>
        <authorList>
            <person name="Pauvert C."/>
            <person name="Hitch T.C.A."/>
            <person name="Clavel T."/>
        </authorList>
    </citation>
    <scope>NUCLEOTIDE SEQUENCE [LARGE SCALE GENOMIC DNA]</scope>
    <source>
        <strain evidence="12 13">CLA-SR-H026</strain>
    </source>
</reference>
<comment type="function">
    <text evidence="2">Purine nucleoside enzyme that catalyzes the phosphorolysis of adenosine and inosine nucleosides, yielding D-ribose 1-phosphate and the respective free bases, adenine and hypoxanthine. Also catalyzes the phosphorolysis of S-methyl-5'-thioadenosine into adenine and S-methyl-5-thio-alpha-D-ribose 1-phosphate. Also has adenosine deaminase activity.</text>
</comment>
<dbReference type="SUPFAM" id="SSF64438">
    <property type="entry name" value="CNF1/YfiH-like putative cysteine hydrolases"/>
    <property type="match status" value="1"/>
</dbReference>
<dbReference type="Proteomes" id="UP001481872">
    <property type="component" value="Unassembled WGS sequence"/>
</dbReference>
<proteinExistence type="inferred from homology"/>
<dbReference type="Pfam" id="PF02578">
    <property type="entry name" value="Cu-oxidase_4"/>
    <property type="match status" value="1"/>
</dbReference>
<evidence type="ECO:0000256" key="11">
    <source>
        <dbReference type="RuleBase" id="RU361274"/>
    </source>
</evidence>
<keyword evidence="7" id="KW-0862">Zinc</keyword>
<keyword evidence="6" id="KW-0378">Hydrolase</keyword>
<comment type="catalytic activity">
    <reaction evidence="1">
        <text>inosine + phosphate = alpha-D-ribose 1-phosphate + hypoxanthine</text>
        <dbReference type="Rhea" id="RHEA:27646"/>
        <dbReference type="ChEBI" id="CHEBI:17368"/>
        <dbReference type="ChEBI" id="CHEBI:17596"/>
        <dbReference type="ChEBI" id="CHEBI:43474"/>
        <dbReference type="ChEBI" id="CHEBI:57720"/>
        <dbReference type="EC" id="2.4.2.1"/>
    </reaction>
    <physiologicalReaction direction="left-to-right" evidence="1">
        <dbReference type="Rhea" id="RHEA:27647"/>
    </physiologicalReaction>
</comment>
<keyword evidence="13" id="KW-1185">Reference proteome</keyword>
<evidence type="ECO:0000256" key="5">
    <source>
        <dbReference type="ARBA" id="ARBA00022723"/>
    </source>
</evidence>